<proteinExistence type="inferred from homology"/>
<dbReference type="eggNOG" id="COG4117">
    <property type="taxonomic scope" value="Bacteria"/>
</dbReference>
<keyword evidence="5" id="KW-0349">Heme</keyword>
<gene>
    <name evidence="14" type="ORF">Thimo_1874</name>
</gene>
<keyword evidence="11 12" id="KW-0472">Membrane</keyword>
<dbReference type="KEGG" id="tmb:Thimo_1874"/>
<evidence type="ECO:0000313" key="14">
    <source>
        <dbReference type="EMBL" id="AGA90640.1"/>
    </source>
</evidence>
<evidence type="ECO:0000256" key="5">
    <source>
        <dbReference type="ARBA" id="ARBA00022617"/>
    </source>
</evidence>
<evidence type="ECO:0000256" key="3">
    <source>
        <dbReference type="ARBA" id="ARBA00022448"/>
    </source>
</evidence>
<evidence type="ECO:0000256" key="2">
    <source>
        <dbReference type="ARBA" id="ARBA00008622"/>
    </source>
</evidence>
<dbReference type="GO" id="GO:0005886">
    <property type="term" value="C:plasma membrane"/>
    <property type="evidence" value="ECO:0007669"/>
    <property type="project" value="UniProtKB-SubCell"/>
</dbReference>
<dbReference type="RefSeq" id="WP_015280781.1">
    <property type="nucleotide sequence ID" value="NC_019940.1"/>
</dbReference>
<comment type="similarity">
    <text evidence="2">Belongs to the HupC/HyaC/HydC family.</text>
</comment>
<evidence type="ECO:0000256" key="8">
    <source>
        <dbReference type="ARBA" id="ARBA00022982"/>
    </source>
</evidence>
<evidence type="ECO:0000256" key="10">
    <source>
        <dbReference type="ARBA" id="ARBA00023004"/>
    </source>
</evidence>
<dbReference type="STRING" id="765912.Thimo_1874"/>
<feature type="transmembrane region" description="Helical" evidence="12">
    <location>
        <begin position="12"/>
        <end position="36"/>
    </location>
</feature>
<dbReference type="GO" id="GO:0009055">
    <property type="term" value="F:electron transfer activity"/>
    <property type="evidence" value="ECO:0007669"/>
    <property type="project" value="InterPro"/>
</dbReference>
<dbReference type="Proteomes" id="UP000010816">
    <property type="component" value="Chromosome"/>
</dbReference>
<keyword evidence="8" id="KW-0249">Electron transport</keyword>
<keyword evidence="3" id="KW-0813">Transport</keyword>
<comment type="subcellular location">
    <subcellularLocation>
        <location evidence="1">Cell membrane</location>
        <topology evidence="1">Multi-pass membrane protein</topology>
    </subcellularLocation>
</comment>
<dbReference type="AlphaFoldDB" id="L0GZ32"/>
<evidence type="ECO:0000256" key="6">
    <source>
        <dbReference type="ARBA" id="ARBA00022692"/>
    </source>
</evidence>
<dbReference type="InterPro" id="IPR051542">
    <property type="entry name" value="Hydrogenase_cytochrome"/>
</dbReference>
<dbReference type="PRINTS" id="PR00161">
    <property type="entry name" value="NIHGNASECYTB"/>
</dbReference>
<sequence>MTALYLYPGWLRLWHWINAVLFVVLIASGVSLHYAGAAELLPFDVARIVHNVAGILLTLTWIGFVAGNLVTSNGRHYRIRLRGLGRRTWDQTFYYLVGIFRGDPHPFQVTETMKLNPLQQLSYVAAMFLLMPLLILSGWGFLLSVRLPETLFGLGTIWIVAGIHVVVSYLLVLFVLVHLYVITTGARVTTNLRAMLTGWHREDDDR</sequence>
<name>L0GZ32_9GAMM</name>
<dbReference type="OrthoDB" id="1117555at2"/>
<feature type="transmembrane region" description="Helical" evidence="12">
    <location>
        <begin position="48"/>
        <end position="70"/>
    </location>
</feature>
<feature type="transmembrane region" description="Helical" evidence="12">
    <location>
        <begin position="123"/>
        <end position="145"/>
    </location>
</feature>
<feature type="domain" description="Cytochrome b561 bacterial/Ni-hydrogenase" evidence="13">
    <location>
        <begin position="7"/>
        <end position="198"/>
    </location>
</feature>
<dbReference type="PANTHER" id="PTHR30485:SF1">
    <property type="entry name" value="CYTOCHROME YDHU-RELATED"/>
    <property type="match status" value="1"/>
</dbReference>
<dbReference type="InterPro" id="IPR000516">
    <property type="entry name" value="Ni-dep_Hydgase_cyt-B"/>
</dbReference>
<dbReference type="HOGENOM" id="CLU_097472_1_0_6"/>
<evidence type="ECO:0000256" key="4">
    <source>
        <dbReference type="ARBA" id="ARBA00022475"/>
    </source>
</evidence>
<reference evidence="14 15" key="1">
    <citation type="submission" date="2011-09" db="EMBL/GenBank/DDBJ databases">
        <title>Complete sequence of chromosome of Thioflavicoccus mobilis 8321.</title>
        <authorList>
            <consortium name="US DOE Joint Genome Institute"/>
            <person name="Lucas S."/>
            <person name="Han J."/>
            <person name="Lapidus A."/>
            <person name="Cheng J.-F."/>
            <person name="Goodwin L."/>
            <person name="Pitluck S."/>
            <person name="Peters L."/>
            <person name="Ovchinnikova G."/>
            <person name="Lu M."/>
            <person name="Detter J.C."/>
            <person name="Han C."/>
            <person name="Tapia R."/>
            <person name="Land M."/>
            <person name="Hauser L."/>
            <person name="Kyrpides N."/>
            <person name="Ivanova N."/>
            <person name="Pagani I."/>
            <person name="Vogl K."/>
            <person name="Liu Z."/>
            <person name="Imhoff J."/>
            <person name="Thiel V."/>
            <person name="Frigaard N.-U."/>
            <person name="Bryant D."/>
            <person name="Woyke T."/>
        </authorList>
    </citation>
    <scope>NUCLEOTIDE SEQUENCE [LARGE SCALE GENOMIC DNA]</scope>
    <source>
        <strain evidence="14 15">8321</strain>
    </source>
</reference>
<feature type="transmembrane region" description="Helical" evidence="12">
    <location>
        <begin position="157"/>
        <end position="183"/>
    </location>
</feature>
<evidence type="ECO:0000256" key="11">
    <source>
        <dbReference type="ARBA" id="ARBA00023136"/>
    </source>
</evidence>
<dbReference type="Pfam" id="PF01292">
    <property type="entry name" value="Ni_hydr_CYTB"/>
    <property type="match status" value="1"/>
</dbReference>
<keyword evidence="10" id="KW-0408">Iron</keyword>
<dbReference type="GO" id="GO:0020037">
    <property type="term" value="F:heme binding"/>
    <property type="evidence" value="ECO:0007669"/>
    <property type="project" value="TreeGrafter"/>
</dbReference>
<protein>
    <submittedName>
        <fullName evidence="14">Thiosulfate reductase cytochrome B subunit (Membrane anchoring protein)</fullName>
    </submittedName>
</protein>
<evidence type="ECO:0000256" key="7">
    <source>
        <dbReference type="ARBA" id="ARBA00022723"/>
    </source>
</evidence>
<dbReference type="GO" id="GO:0022904">
    <property type="term" value="P:respiratory electron transport chain"/>
    <property type="evidence" value="ECO:0007669"/>
    <property type="project" value="InterPro"/>
</dbReference>
<dbReference type="PANTHER" id="PTHR30485">
    <property type="entry name" value="NI/FE-HYDROGENASE 1 B-TYPE CYTOCHROME SUBUNIT"/>
    <property type="match status" value="1"/>
</dbReference>
<dbReference type="EMBL" id="CP003051">
    <property type="protein sequence ID" value="AGA90640.1"/>
    <property type="molecule type" value="Genomic_DNA"/>
</dbReference>
<keyword evidence="7" id="KW-0479">Metal-binding</keyword>
<keyword evidence="9 12" id="KW-1133">Transmembrane helix</keyword>
<evidence type="ECO:0000256" key="9">
    <source>
        <dbReference type="ARBA" id="ARBA00022989"/>
    </source>
</evidence>
<dbReference type="InterPro" id="IPR016174">
    <property type="entry name" value="Di-haem_cyt_TM"/>
</dbReference>
<keyword evidence="4" id="KW-1003">Cell membrane</keyword>
<evidence type="ECO:0000256" key="1">
    <source>
        <dbReference type="ARBA" id="ARBA00004651"/>
    </source>
</evidence>
<keyword evidence="15" id="KW-1185">Reference proteome</keyword>
<accession>L0GZ32</accession>
<evidence type="ECO:0000259" key="13">
    <source>
        <dbReference type="Pfam" id="PF01292"/>
    </source>
</evidence>
<evidence type="ECO:0000256" key="12">
    <source>
        <dbReference type="SAM" id="Phobius"/>
    </source>
</evidence>
<evidence type="ECO:0000313" key="15">
    <source>
        <dbReference type="Proteomes" id="UP000010816"/>
    </source>
</evidence>
<dbReference type="SUPFAM" id="SSF81342">
    <property type="entry name" value="Transmembrane di-heme cytochromes"/>
    <property type="match status" value="1"/>
</dbReference>
<dbReference type="InterPro" id="IPR011577">
    <property type="entry name" value="Cyt_b561_bac/Ni-Hgenase"/>
</dbReference>
<organism evidence="14 15">
    <name type="scientific">Thioflavicoccus mobilis 8321</name>
    <dbReference type="NCBI Taxonomy" id="765912"/>
    <lineage>
        <taxon>Bacteria</taxon>
        <taxon>Pseudomonadati</taxon>
        <taxon>Pseudomonadota</taxon>
        <taxon>Gammaproteobacteria</taxon>
        <taxon>Chromatiales</taxon>
        <taxon>Chromatiaceae</taxon>
        <taxon>Thioflavicoccus</taxon>
    </lineage>
</organism>
<dbReference type="GO" id="GO:0005506">
    <property type="term" value="F:iron ion binding"/>
    <property type="evidence" value="ECO:0007669"/>
    <property type="project" value="InterPro"/>
</dbReference>
<dbReference type="Gene3D" id="1.20.950.20">
    <property type="entry name" value="Transmembrane di-heme cytochromes, Chain C"/>
    <property type="match status" value="1"/>
</dbReference>
<keyword evidence="6 12" id="KW-0812">Transmembrane</keyword>